<keyword evidence="5" id="KW-1185">Reference proteome</keyword>
<evidence type="ECO:0008006" key="6">
    <source>
        <dbReference type="Google" id="ProtNLM"/>
    </source>
</evidence>
<evidence type="ECO:0000313" key="5">
    <source>
        <dbReference type="Proteomes" id="UP000053095"/>
    </source>
</evidence>
<sequence length="285" mass="29983">MFSTIKLERTALLLTSLIAVLTPSLSAVALANQTCYYPDGSIAQGDKPCGNGTDVACCGSGGICLSNGLCMDVAQPNTLARSSCTDKTWNSGNCPNYCLQDTSFNKSGCSIILFSYLDSTAEYCCNNMDASDNTPICASNYSTFQIPDSNIVPGYALLSDYTTISNATSSTGSCPNGDHHVAVGVGVGVGVGVPLGLIALASIAWALRERRKLNRYKAETLTSAKTPSPYSDAAPPQQQAYNMAPLNAGAYGQPAQTYNHNDNQHSPAMLSEMGTRGPVELDSRK</sequence>
<evidence type="ECO:0000256" key="1">
    <source>
        <dbReference type="SAM" id="MobiDB-lite"/>
    </source>
</evidence>
<keyword evidence="2" id="KW-1133">Transmembrane helix</keyword>
<protein>
    <recommendedName>
        <fullName evidence="6">Mid2 domain-containing protein</fullName>
    </recommendedName>
</protein>
<feature type="region of interest" description="Disordered" evidence="1">
    <location>
        <begin position="220"/>
        <end position="285"/>
    </location>
</feature>
<feature type="signal peptide" evidence="3">
    <location>
        <begin position="1"/>
        <end position="31"/>
    </location>
</feature>
<feature type="compositionally biased region" description="Polar residues" evidence="1">
    <location>
        <begin position="254"/>
        <end position="266"/>
    </location>
</feature>
<keyword evidence="3" id="KW-0732">Signal</keyword>
<dbReference type="EMBL" id="DF933820">
    <property type="protein sequence ID" value="GAM37443.1"/>
    <property type="molecule type" value="Genomic_DNA"/>
</dbReference>
<proteinExistence type="predicted"/>
<feature type="transmembrane region" description="Helical" evidence="2">
    <location>
        <begin position="181"/>
        <end position="207"/>
    </location>
</feature>
<feature type="compositionally biased region" description="Polar residues" evidence="1">
    <location>
        <begin position="220"/>
        <end position="229"/>
    </location>
</feature>
<feature type="chain" id="PRO_5028158372" description="Mid2 domain-containing protein" evidence="3">
    <location>
        <begin position="32"/>
        <end position="285"/>
    </location>
</feature>
<evidence type="ECO:0000256" key="3">
    <source>
        <dbReference type="SAM" id="SignalP"/>
    </source>
</evidence>
<keyword evidence="2" id="KW-0472">Membrane</keyword>
<reference evidence="5" key="1">
    <citation type="journal article" date="2015" name="Genome Announc.">
        <title>Draft genome sequence of Talaromyces cellulolyticus strain Y-94, a source of lignocellulosic biomass-degrading enzymes.</title>
        <authorList>
            <person name="Fujii T."/>
            <person name="Koike H."/>
            <person name="Sawayama S."/>
            <person name="Yano S."/>
            <person name="Inoue H."/>
        </authorList>
    </citation>
    <scope>NUCLEOTIDE SEQUENCE [LARGE SCALE GENOMIC DNA]</scope>
    <source>
        <strain evidence="5">Y-94</strain>
    </source>
</reference>
<gene>
    <name evidence="4" type="ORF">TCE0_024r07369</name>
</gene>
<name>A0A6V8H9A1_TALPI</name>
<evidence type="ECO:0000256" key="2">
    <source>
        <dbReference type="SAM" id="Phobius"/>
    </source>
</evidence>
<dbReference type="Proteomes" id="UP000053095">
    <property type="component" value="Unassembled WGS sequence"/>
</dbReference>
<comment type="caution">
    <text evidence="4">The sequence shown here is derived from an EMBL/GenBank/DDBJ whole genome shotgun (WGS) entry which is preliminary data.</text>
</comment>
<organism evidence="4 5">
    <name type="scientific">Talaromyces pinophilus</name>
    <name type="common">Penicillium pinophilum</name>
    <dbReference type="NCBI Taxonomy" id="128442"/>
    <lineage>
        <taxon>Eukaryota</taxon>
        <taxon>Fungi</taxon>
        <taxon>Dikarya</taxon>
        <taxon>Ascomycota</taxon>
        <taxon>Pezizomycotina</taxon>
        <taxon>Eurotiomycetes</taxon>
        <taxon>Eurotiomycetidae</taxon>
        <taxon>Eurotiales</taxon>
        <taxon>Trichocomaceae</taxon>
        <taxon>Talaromyces</taxon>
        <taxon>Talaromyces sect. Talaromyces</taxon>
    </lineage>
</organism>
<evidence type="ECO:0000313" key="4">
    <source>
        <dbReference type="EMBL" id="GAM37443.1"/>
    </source>
</evidence>
<accession>A0A6V8H9A1</accession>
<keyword evidence="2" id="KW-0812">Transmembrane</keyword>
<dbReference type="AlphaFoldDB" id="A0A6V8H9A1"/>